<accession>A0A8H8BWB5</accession>
<dbReference type="OrthoDB" id="10618507at2759"/>
<name>A0A8H8BWB5_9HELO</name>
<protein>
    <submittedName>
        <fullName evidence="2">Uncharacterized protein</fullName>
    </submittedName>
</protein>
<proteinExistence type="predicted"/>
<comment type="caution">
    <text evidence="2">The sequence shown here is derived from an EMBL/GenBank/DDBJ whole genome shotgun (WGS) entry which is preliminary data.</text>
</comment>
<organism evidence="2 3">
    <name type="scientific">Cadophora malorum</name>
    <dbReference type="NCBI Taxonomy" id="108018"/>
    <lineage>
        <taxon>Eukaryota</taxon>
        <taxon>Fungi</taxon>
        <taxon>Dikarya</taxon>
        <taxon>Ascomycota</taxon>
        <taxon>Pezizomycotina</taxon>
        <taxon>Leotiomycetes</taxon>
        <taxon>Helotiales</taxon>
        <taxon>Ploettnerulaceae</taxon>
        <taxon>Cadophora</taxon>
    </lineage>
</organism>
<sequence length="340" mass="37994">MTSRADKSSAGTRSPVGASSRANKFSGGDYPRGLPKELVSQFNELSSEEKEVMDSQVEAEAEAKSNTIVVSRREFTHQSLILDLAVAIGNLEFVVNFTTSVDEICKWHPVDHIRKVYNSDEIFAHFTSLPEVRRNATRTEVLTRSSQTTVELIKKLNGWPLADTSDDERTAMWAQQAGYKAIMKGFYAKMADSLDLRQLFDETIAGNDNAKIVSDSAGGDDPNFRQDEYFRAESSAIAGATKESCQACGQERSKVKYQSFKSRLKDIGSNMNRPEGSSVRFRESTIQRPSFEITTMTRYKKLAGTQLSIVRKNEIIVPTFLQRQIPALDLSFLYGTASYD</sequence>
<dbReference type="Proteomes" id="UP000664132">
    <property type="component" value="Unassembled WGS sequence"/>
</dbReference>
<keyword evidence="3" id="KW-1185">Reference proteome</keyword>
<dbReference type="AlphaFoldDB" id="A0A8H8BWB5"/>
<evidence type="ECO:0000313" key="2">
    <source>
        <dbReference type="EMBL" id="KAG4426114.1"/>
    </source>
</evidence>
<feature type="region of interest" description="Disordered" evidence="1">
    <location>
        <begin position="1"/>
        <end position="35"/>
    </location>
</feature>
<gene>
    <name evidence="2" type="ORF">IFR04_000821</name>
</gene>
<evidence type="ECO:0000256" key="1">
    <source>
        <dbReference type="SAM" id="MobiDB-lite"/>
    </source>
</evidence>
<dbReference type="EMBL" id="JAFJYH010000005">
    <property type="protein sequence ID" value="KAG4426114.1"/>
    <property type="molecule type" value="Genomic_DNA"/>
</dbReference>
<evidence type="ECO:0000313" key="3">
    <source>
        <dbReference type="Proteomes" id="UP000664132"/>
    </source>
</evidence>
<reference evidence="2" key="1">
    <citation type="submission" date="2021-02" db="EMBL/GenBank/DDBJ databases">
        <title>Genome sequence Cadophora malorum strain M34.</title>
        <authorList>
            <person name="Stefanovic E."/>
            <person name="Vu D."/>
            <person name="Scully C."/>
            <person name="Dijksterhuis J."/>
            <person name="Roader J."/>
            <person name="Houbraken J."/>
        </authorList>
    </citation>
    <scope>NUCLEOTIDE SEQUENCE</scope>
    <source>
        <strain evidence="2">M34</strain>
    </source>
</reference>